<dbReference type="GO" id="GO:0032981">
    <property type="term" value="P:mitochondrial respiratory chain complex I assembly"/>
    <property type="evidence" value="ECO:0007669"/>
    <property type="project" value="TreeGrafter"/>
</dbReference>
<organism evidence="9 10">
    <name type="scientific">Mortierella polycephala</name>
    <dbReference type="NCBI Taxonomy" id="41804"/>
    <lineage>
        <taxon>Eukaryota</taxon>
        <taxon>Fungi</taxon>
        <taxon>Fungi incertae sedis</taxon>
        <taxon>Mucoromycota</taxon>
        <taxon>Mortierellomycotina</taxon>
        <taxon>Mortierellomycetes</taxon>
        <taxon>Mortierellales</taxon>
        <taxon>Mortierellaceae</taxon>
        <taxon>Mortierella</taxon>
    </lineage>
</organism>
<evidence type="ECO:0000256" key="4">
    <source>
        <dbReference type="ARBA" id="ARBA00022679"/>
    </source>
</evidence>
<dbReference type="GO" id="GO:0035243">
    <property type="term" value="F:protein-arginine omega-N symmetric methyltransferase activity"/>
    <property type="evidence" value="ECO:0007669"/>
    <property type="project" value="UniProtKB-EC"/>
</dbReference>
<evidence type="ECO:0000256" key="8">
    <source>
        <dbReference type="SAM" id="MobiDB-lite"/>
    </source>
</evidence>
<protein>
    <recommendedName>
        <fullName evidence="7">Protein arginine methyltransferase NDUFAF7</fullName>
        <ecNumber evidence="7">2.1.1.320</ecNumber>
    </recommendedName>
</protein>
<comment type="function">
    <text evidence="7">Arginine methyltransferase involved in the assembly or stability of mitochondrial NADH:ubiquinone oxidoreductase complex (complex I).</text>
</comment>
<keyword evidence="5 7" id="KW-0496">Mitochondrion</keyword>
<dbReference type="PANTHER" id="PTHR12049:SF7">
    <property type="entry name" value="PROTEIN ARGININE METHYLTRANSFERASE NDUFAF7, MITOCHONDRIAL"/>
    <property type="match status" value="1"/>
</dbReference>
<evidence type="ECO:0000256" key="2">
    <source>
        <dbReference type="ARBA" id="ARBA00005891"/>
    </source>
</evidence>
<dbReference type="EMBL" id="JAAAJA010000456">
    <property type="protein sequence ID" value="KAG0253494.1"/>
    <property type="molecule type" value="Genomic_DNA"/>
</dbReference>
<dbReference type="InterPro" id="IPR003788">
    <property type="entry name" value="NDUFAF7"/>
</dbReference>
<evidence type="ECO:0000256" key="5">
    <source>
        <dbReference type="ARBA" id="ARBA00023128"/>
    </source>
</evidence>
<keyword evidence="4 7" id="KW-0808">Transferase</keyword>
<dbReference type="Pfam" id="PF02636">
    <property type="entry name" value="Methyltransf_28"/>
    <property type="match status" value="1"/>
</dbReference>
<evidence type="ECO:0000256" key="1">
    <source>
        <dbReference type="ARBA" id="ARBA00004173"/>
    </source>
</evidence>
<keyword evidence="10" id="KW-1185">Reference proteome</keyword>
<dbReference type="PANTHER" id="PTHR12049">
    <property type="entry name" value="PROTEIN ARGININE METHYLTRANSFERASE NDUFAF7, MITOCHONDRIAL"/>
    <property type="match status" value="1"/>
</dbReference>
<evidence type="ECO:0000256" key="6">
    <source>
        <dbReference type="ARBA" id="ARBA00048612"/>
    </source>
</evidence>
<comment type="subcellular location">
    <subcellularLocation>
        <location evidence="1 7">Mitochondrion</location>
    </subcellularLocation>
</comment>
<dbReference type="InterPro" id="IPR038375">
    <property type="entry name" value="NDUFAF7_sf"/>
</dbReference>
<evidence type="ECO:0000313" key="10">
    <source>
        <dbReference type="Proteomes" id="UP000726737"/>
    </source>
</evidence>
<comment type="catalytic activity">
    <reaction evidence="6 7">
        <text>L-arginyl-[protein] + 2 S-adenosyl-L-methionine = N(omega),N(omega)'-dimethyl-L-arginyl-[protein] + 2 S-adenosyl-L-homocysteine + 2 H(+)</text>
        <dbReference type="Rhea" id="RHEA:48108"/>
        <dbReference type="Rhea" id="RHEA-COMP:10532"/>
        <dbReference type="Rhea" id="RHEA-COMP:11992"/>
        <dbReference type="ChEBI" id="CHEBI:15378"/>
        <dbReference type="ChEBI" id="CHEBI:29965"/>
        <dbReference type="ChEBI" id="CHEBI:57856"/>
        <dbReference type="ChEBI" id="CHEBI:59789"/>
        <dbReference type="ChEBI" id="CHEBI:88221"/>
        <dbReference type="EC" id="2.1.1.320"/>
    </reaction>
</comment>
<proteinExistence type="inferred from homology"/>
<dbReference type="EC" id="2.1.1.320" evidence="7"/>
<dbReference type="Proteomes" id="UP000726737">
    <property type="component" value="Unassembled WGS sequence"/>
</dbReference>
<dbReference type="OrthoDB" id="5595109at2759"/>
<gene>
    <name evidence="9" type="primary">NDUFAF7</name>
    <name evidence="9" type="ORF">BG011_006335</name>
</gene>
<sequence>MQRNTSLLQADQDQAFNIGSMLWQASIARAAVPWKACARLHWRTATVVPLRSVRFFSQDKDSEFNAGARKPTLDTKNSAQLQPQAEAPEQVNKETSPENVNHPPKEELTPLAKHIRDSIKIQGPMSVAHFMRQVLVNPLSGYYMQGDVFGTQGDFVTSPEISQMFGELLGIWFLVQWQNIGKPSRVQIAELGPGRGTLMMDMLRAASRFKEFRKAISGVHLIEASPGLRKVQREKLCGIPISEEQADGGSREGITSALRPDGLQIHWHDVFDDLPGECSLIVAHEFFDALPIYKFERTEEGWRELVVDLEEDAASLYHFRFVLAPGPTQASRAFAEHPAYDHYKPGDRIEISPDSFRVAHDMAQHMNKHGGSALIIDYGKDHIQGDTLRGIKKHKFTHVLTEPGKVDLSADVDFQYLKQATEDLVDCHGSVTQAHLLHSLGIGARLQMLLAKATASQRETLISSYHRLVDPKEMGNVYRVMAMTPRESPIPIAFEPQPQTASTDSSSTTSSPPSSA</sequence>
<name>A0A9P6PWD8_9FUNG</name>
<comment type="caution">
    <text evidence="9">The sequence shown here is derived from an EMBL/GenBank/DDBJ whole genome shotgun (WGS) entry which is preliminary data.</text>
</comment>
<dbReference type="Gene3D" id="3.40.50.12710">
    <property type="match status" value="1"/>
</dbReference>
<dbReference type="AlphaFoldDB" id="A0A9P6PWD8"/>
<dbReference type="GO" id="GO:0032259">
    <property type="term" value="P:methylation"/>
    <property type="evidence" value="ECO:0007669"/>
    <property type="project" value="UniProtKB-KW"/>
</dbReference>
<feature type="region of interest" description="Disordered" evidence="8">
    <location>
        <begin position="64"/>
        <end position="106"/>
    </location>
</feature>
<dbReference type="GO" id="GO:0005739">
    <property type="term" value="C:mitochondrion"/>
    <property type="evidence" value="ECO:0007669"/>
    <property type="project" value="UniProtKB-SubCell"/>
</dbReference>
<dbReference type="InterPro" id="IPR029063">
    <property type="entry name" value="SAM-dependent_MTases_sf"/>
</dbReference>
<reference evidence="9" key="1">
    <citation type="journal article" date="2020" name="Fungal Divers.">
        <title>Resolving the Mortierellaceae phylogeny through synthesis of multi-gene phylogenetics and phylogenomics.</title>
        <authorList>
            <person name="Vandepol N."/>
            <person name="Liber J."/>
            <person name="Desiro A."/>
            <person name="Na H."/>
            <person name="Kennedy M."/>
            <person name="Barry K."/>
            <person name="Grigoriev I.V."/>
            <person name="Miller A.N."/>
            <person name="O'Donnell K."/>
            <person name="Stajich J.E."/>
            <person name="Bonito G."/>
        </authorList>
    </citation>
    <scope>NUCLEOTIDE SEQUENCE</scope>
    <source>
        <strain evidence="9">KOD948</strain>
    </source>
</reference>
<accession>A0A9P6PWD8</accession>
<evidence type="ECO:0000313" key="9">
    <source>
        <dbReference type="EMBL" id="KAG0253494.1"/>
    </source>
</evidence>
<feature type="compositionally biased region" description="Low complexity" evidence="8">
    <location>
        <begin position="79"/>
        <end position="90"/>
    </location>
</feature>
<evidence type="ECO:0000256" key="3">
    <source>
        <dbReference type="ARBA" id="ARBA00022603"/>
    </source>
</evidence>
<evidence type="ECO:0000256" key="7">
    <source>
        <dbReference type="RuleBase" id="RU364114"/>
    </source>
</evidence>
<dbReference type="SUPFAM" id="SSF53335">
    <property type="entry name" value="S-adenosyl-L-methionine-dependent methyltransferases"/>
    <property type="match status" value="1"/>
</dbReference>
<feature type="compositionally biased region" description="Low complexity" evidence="8">
    <location>
        <begin position="496"/>
        <end position="516"/>
    </location>
</feature>
<keyword evidence="3 7" id="KW-0489">Methyltransferase</keyword>
<comment type="similarity">
    <text evidence="2 7">Belongs to the NDUFAF7 family.</text>
</comment>
<feature type="region of interest" description="Disordered" evidence="8">
    <location>
        <begin position="490"/>
        <end position="516"/>
    </location>
</feature>